<keyword evidence="2 5" id="KW-0028">Amino-acid biosynthesis</keyword>
<dbReference type="SUPFAM" id="SSF53383">
    <property type="entry name" value="PLP-dependent transferases"/>
    <property type="match status" value="1"/>
</dbReference>
<evidence type="ECO:0000256" key="4">
    <source>
        <dbReference type="ARBA" id="ARBA00022898"/>
    </source>
</evidence>
<feature type="binding site" evidence="5">
    <location>
        <position position="282"/>
    </location>
    <ligand>
        <name>N(2)-acetyl-L-ornithine</name>
        <dbReference type="ChEBI" id="CHEBI:57805"/>
    </ligand>
</feature>
<evidence type="ECO:0000256" key="2">
    <source>
        <dbReference type="ARBA" id="ARBA00022605"/>
    </source>
</evidence>
<dbReference type="GO" id="GO:0042802">
    <property type="term" value="F:identical protein binding"/>
    <property type="evidence" value="ECO:0007669"/>
    <property type="project" value="TreeGrafter"/>
</dbReference>
<dbReference type="PROSITE" id="PS00600">
    <property type="entry name" value="AA_TRANSFER_CLASS_3"/>
    <property type="match status" value="1"/>
</dbReference>
<proteinExistence type="inferred from homology"/>
<comment type="similarity">
    <text evidence="5">Belongs to the class-III pyridoxal-phosphate-dependent aminotransferase family. ArgD subfamily.</text>
</comment>
<comment type="caution">
    <text evidence="6">The sequence shown here is derived from an EMBL/GenBank/DDBJ whole genome shotgun (WGS) entry which is preliminary data.</text>
</comment>
<evidence type="ECO:0000256" key="5">
    <source>
        <dbReference type="HAMAP-Rule" id="MF_01107"/>
    </source>
</evidence>
<dbReference type="Proteomes" id="UP000824094">
    <property type="component" value="Unassembled WGS sequence"/>
</dbReference>
<dbReference type="GO" id="GO:0003992">
    <property type="term" value="F:N2-acetyl-L-ornithine:2-oxoglutarate 5-aminotransferase activity"/>
    <property type="evidence" value="ECO:0007669"/>
    <property type="project" value="UniProtKB-UniRule"/>
</dbReference>
<keyword evidence="5" id="KW-0055">Arginine biosynthesis</keyword>
<dbReference type="GO" id="GO:0030170">
    <property type="term" value="F:pyridoxal phosphate binding"/>
    <property type="evidence" value="ECO:0007669"/>
    <property type="project" value="InterPro"/>
</dbReference>
<evidence type="ECO:0000313" key="6">
    <source>
        <dbReference type="EMBL" id="HIU60625.1"/>
    </source>
</evidence>
<dbReference type="InterPro" id="IPR004636">
    <property type="entry name" value="AcOrn/SuccOrn_fam"/>
</dbReference>
<dbReference type="FunFam" id="3.40.640.10:FF:000004">
    <property type="entry name" value="Acetylornithine aminotransferase"/>
    <property type="match status" value="1"/>
</dbReference>
<reference evidence="6" key="2">
    <citation type="journal article" date="2021" name="PeerJ">
        <title>Extensive microbial diversity within the chicken gut microbiome revealed by metagenomics and culture.</title>
        <authorList>
            <person name="Gilroy R."/>
            <person name="Ravi A."/>
            <person name="Getino M."/>
            <person name="Pursley I."/>
            <person name="Horton D.L."/>
            <person name="Alikhan N.F."/>
            <person name="Baker D."/>
            <person name="Gharbi K."/>
            <person name="Hall N."/>
            <person name="Watson M."/>
            <person name="Adriaenssens E.M."/>
            <person name="Foster-Nyarko E."/>
            <person name="Jarju S."/>
            <person name="Secka A."/>
            <person name="Antonio M."/>
            <person name="Oren A."/>
            <person name="Chaudhuri R.R."/>
            <person name="La Ragione R."/>
            <person name="Hildebrand F."/>
            <person name="Pallen M.J."/>
        </authorList>
    </citation>
    <scope>NUCLEOTIDE SEQUENCE</scope>
    <source>
        <strain evidence="6">18911</strain>
    </source>
</reference>
<dbReference type="EC" id="2.6.1.11" evidence="5"/>
<dbReference type="PANTHER" id="PTHR11986:SF79">
    <property type="entry name" value="ACETYLORNITHINE AMINOTRANSFERASE, MITOCHONDRIAL"/>
    <property type="match status" value="1"/>
</dbReference>
<dbReference type="Pfam" id="PF00202">
    <property type="entry name" value="Aminotran_3"/>
    <property type="match status" value="1"/>
</dbReference>
<comment type="catalytic activity">
    <reaction evidence="5">
        <text>N(2)-acetyl-L-ornithine + 2-oxoglutarate = N-acetyl-L-glutamate 5-semialdehyde + L-glutamate</text>
        <dbReference type="Rhea" id="RHEA:18049"/>
        <dbReference type="ChEBI" id="CHEBI:16810"/>
        <dbReference type="ChEBI" id="CHEBI:29123"/>
        <dbReference type="ChEBI" id="CHEBI:29985"/>
        <dbReference type="ChEBI" id="CHEBI:57805"/>
        <dbReference type="EC" id="2.6.1.11"/>
    </reaction>
</comment>
<feature type="binding site" evidence="5">
    <location>
        <position position="141"/>
    </location>
    <ligand>
        <name>N(2)-acetyl-L-ornithine</name>
        <dbReference type="ChEBI" id="CHEBI:57805"/>
    </ligand>
</feature>
<dbReference type="InterPro" id="IPR015424">
    <property type="entry name" value="PyrdxlP-dep_Trfase"/>
</dbReference>
<dbReference type="NCBIfam" id="NF002874">
    <property type="entry name" value="PRK03244.1"/>
    <property type="match status" value="1"/>
</dbReference>
<accession>A0A9D1MHM6</accession>
<keyword evidence="5" id="KW-0963">Cytoplasm</keyword>
<feature type="binding site" evidence="5">
    <location>
        <begin position="106"/>
        <end position="107"/>
    </location>
    <ligand>
        <name>pyridoxal 5'-phosphate</name>
        <dbReference type="ChEBI" id="CHEBI:597326"/>
    </ligand>
</feature>
<gene>
    <name evidence="5" type="primary">argD</name>
    <name evidence="6" type="ORF">IAB05_04480</name>
</gene>
<dbReference type="NCBIfam" id="NF002325">
    <property type="entry name" value="PRK01278.1"/>
    <property type="match status" value="1"/>
</dbReference>
<comment type="subcellular location">
    <subcellularLocation>
        <location evidence="5">Cytoplasm</location>
    </subcellularLocation>
</comment>
<evidence type="ECO:0000313" key="7">
    <source>
        <dbReference type="Proteomes" id="UP000824094"/>
    </source>
</evidence>
<comment type="subunit">
    <text evidence="5">Homodimer.</text>
</comment>
<evidence type="ECO:0000256" key="1">
    <source>
        <dbReference type="ARBA" id="ARBA00022576"/>
    </source>
</evidence>
<feature type="binding site" evidence="5">
    <location>
        <position position="138"/>
    </location>
    <ligand>
        <name>pyridoxal 5'-phosphate</name>
        <dbReference type="ChEBI" id="CHEBI:597326"/>
    </ligand>
</feature>
<dbReference type="Gene3D" id="3.40.640.10">
    <property type="entry name" value="Type I PLP-dependent aspartate aminotransferase-like (Major domain)"/>
    <property type="match status" value="1"/>
</dbReference>
<dbReference type="Gene3D" id="3.90.1150.10">
    <property type="entry name" value="Aspartate Aminotransferase, domain 1"/>
    <property type="match status" value="1"/>
</dbReference>
<keyword evidence="1 5" id="KW-0032">Aminotransferase</keyword>
<dbReference type="InterPro" id="IPR015421">
    <property type="entry name" value="PyrdxlP-dep_Trfase_major"/>
</dbReference>
<feature type="modified residue" description="N6-(pyridoxal phosphate)lysine" evidence="5">
    <location>
        <position position="254"/>
    </location>
</feature>
<dbReference type="HAMAP" id="MF_01107">
    <property type="entry name" value="ArgD_aminotrans_3"/>
    <property type="match status" value="1"/>
</dbReference>
<comment type="pathway">
    <text evidence="5">Amino-acid biosynthesis; L-arginine biosynthesis; N(2)-acetyl-L-ornithine from L-glutamate: step 4/4.</text>
</comment>
<protein>
    <recommendedName>
        <fullName evidence="5">Acetylornithine aminotransferase</fullName>
        <shortName evidence="5">ACOAT</shortName>
        <ecNumber evidence="5">2.6.1.11</ecNumber>
    </recommendedName>
</protein>
<dbReference type="NCBIfam" id="TIGR00707">
    <property type="entry name" value="argD"/>
    <property type="match status" value="1"/>
</dbReference>
<keyword evidence="3 5" id="KW-0808">Transferase</keyword>
<dbReference type="CDD" id="cd00610">
    <property type="entry name" value="OAT_like"/>
    <property type="match status" value="1"/>
</dbReference>
<dbReference type="PANTHER" id="PTHR11986">
    <property type="entry name" value="AMINOTRANSFERASE CLASS III"/>
    <property type="match status" value="1"/>
</dbReference>
<dbReference type="GO" id="GO:0005737">
    <property type="term" value="C:cytoplasm"/>
    <property type="evidence" value="ECO:0007669"/>
    <property type="project" value="UniProtKB-SubCell"/>
</dbReference>
<dbReference type="EMBL" id="DVNF01000131">
    <property type="protein sequence ID" value="HIU60625.1"/>
    <property type="molecule type" value="Genomic_DNA"/>
</dbReference>
<sequence length="398" mass="43421">MTEFEKIKSRDQKYFMNTYAPADIAFVSGEGCYLTDSEGKRYMDFLAGIAVNALGYNHPIFTSAITEQAHKVAVVSNYFYSEPRGLMAEQLLKGTHLGKAFFGNSGAEANECAIKLARKYFYVRGEKRYKIVSALHSFHGRTLATVTATGQEQYNKPFSPLPAGIGVYVPYNDIAALETALADPEVAAFLVEPIQGESGVVPATKEYLQAARELTEKYGELLIFDEVQSGAGRTGTFWAFEGYGIKPDIVTAAKGIGSGVPISACMATDEVAAAYKPGDHGTTFGANPLCCAVGYAVCKKIREPGFMEAVTKKGEHLKAALKTIVSPYIKDVRGVGLFVGMEMENEEIATKIYKTMLERGYVLNVAGHKVMRFVPPLIITEEQIDEMVSELKKVVEAL</sequence>
<dbReference type="PIRSF" id="PIRSF000521">
    <property type="entry name" value="Transaminase_4ab_Lys_Orn"/>
    <property type="match status" value="1"/>
</dbReference>
<dbReference type="InterPro" id="IPR050103">
    <property type="entry name" value="Class-III_PLP-dep_AT"/>
</dbReference>
<dbReference type="GO" id="GO:0006526">
    <property type="term" value="P:L-arginine biosynthetic process"/>
    <property type="evidence" value="ECO:0007669"/>
    <property type="project" value="UniProtKB-UniRule"/>
</dbReference>
<evidence type="ECO:0000256" key="3">
    <source>
        <dbReference type="ARBA" id="ARBA00022679"/>
    </source>
</evidence>
<keyword evidence="4 5" id="KW-0663">Pyridoxal phosphate</keyword>
<feature type="binding site" evidence="5">
    <location>
        <position position="283"/>
    </location>
    <ligand>
        <name>pyridoxal 5'-phosphate</name>
        <dbReference type="ChEBI" id="CHEBI:597326"/>
    </ligand>
</feature>
<feature type="binding site" evidence="5">
    <location>
        <begin position="225"/>
        <end position="228"/>
    </location>
    <ligand>
        <name>pyridoxal 5'-phosphate</name>
        <dbReference type="ChEBI" id="CHEBI:597326"/>
    </ligand>
</feature>
<dbReference type="InterPro" id="IPR005814">
    <property type="entry name" value="Aminotrans_3"/>
</dbReference>
<comment type="cofactor">
    <cofactor evidence="5">
        <name>pyridoxal 5'-phosphate</name>
        <dbReference type="ChEBI" id="CHEBI:597326"/>
    </cofactor>
    <text evidence="5">Binds 1 pyridoxal phosphate per subunit.</text>
</comment>
<name>A0A9D1MHM6_9FIRM</name>
<dbReference type="InterPro" id="IPR015422">
    <property type="entry name" value="PyrdxlP-dep_Trfase_small"/>
</dbReference>
<dbReference type="InterPro" id="IPR049704">
    <property type="entry name" value="Aminotrans_3_PPA_site"/>
</dbReference>
<dbReference type="AlphaFoldDB" id="A0A9D1MHM6"/>
<organism evidence="6 7">
    <name type="scientific">Candidatus Stercoripulliclostridium merdigallinarum</name>
    <dbReference type="NCBI Taxonomy" id="2840951"/>
    <lineage>
        <taxon>Bacteria</taxon>
        <taxon>Bacillati</taxon>
        <taxon>Bacillota</taxon>
        <taxon>Clostridia</taxon>
        <taxon>Eubacteriales</taxon>
        <taxon>Candidatus Stercoripulliclostridium</taxon>
    </lineage>
</organism>
<comment type="miscellaneous">
    <text evidence="5">May also have succinyldiaminopimelate aminotransferase activity, thus carrying out the corresponding step in lysine biosynthesis.</text>
</comment>
<reference evidence="6" key="1">
    <citation type="submission" date="2020-10" db="EMBL/GenBank/DDBJ databases">
        <authorList>
            <person name="Gilroy R."/>
        </authorList>
    </citation>
    <scope>NUCLEOTIDE SEQUENCE</scope>
    <source>
        <strain evidence="6">18911</strain>
    </source>
</reference>